<evidence type="ECO:0000313" key="2">
    <source>
        <dbReference type="Proteomes" id="UP000008130"/>
    </source>
</evidence>
<accession>F2J5N5</accession>
<reference evidence="1 2" key="1">
    <citation type="journal article" date="2011" name="J. Bacteriol.">
        <title>Complete genome sequence of Polymorphum gilvum SL003B-26A1T, a crude oil-degrading bacterium from oil-polluted saline soil.</title>
        <authorList>
            <person name="Li S.G."/>
            <person name="Tang Y.Q."/>
            <person name="Nie Y."/>
            <person name="Cai M."/>
            <person name="Wu X.L."/>
        </authorList>
    </citation>
    <scope>NUCLEOTIDE SEQUENCE [LARGE SCALE GENOMIC DNA]</scope>
    <source>
        <strain evidence="2">LMG 25793 / CGMCC 1.9160 / SL003B-26A1</strain>
    </source>
</reference>
<dbReference type="KEGG" id="pgv:SL003B_1691"/>
<keyword evidence="2" id="KW-1185">Reference proteome</keyword>
<gene>
    <name evidence="1" type="ordered locus">SL003B_1691</name>
</gene>
<dbReference type="HOGENOM" id="CLU_2274800_0_0_5"/>
<dbReference type="AlphaFoldDB" id="F2J5N5"/>
<dbReference type="RefSeq" id="WP_013652436.1">
    <property type="nucleotide sequence ID" value="NC_015259.1"/>
</dbReference>
<dbReference type="EMBL" id="CP002568">
    <property type="protein sequence ID" value="ADZ70119.1"/>
    <property type="molecule type" value="Genomic_DNA"/>
</dbReference>
<evidence type="ECO:0000313" key="1">
    <source>
        <dbReference type="EMBL" id="ADZ70119.1"/>
    </source>
</evidence>
<name>F2J5N5_POLGS</name>
<dbReference type="Proteomes" id="UP000008130">
    <property type="component" value="Chromosome"/>
</dbReference>
<sequence length="102" mass="11513">MFYAAIAHQNGTVDFFEAEDMRELARKFAQNDGGNHHVFETGIEVISVYSGKAHITSADGDRFWLQVMSDVMAGRDNDEWFLGEDKAQVLSEANEWLNPEDA</sequence>
<proteinExistence type="predicted"/>
<organism evidence="1 2">
    <name type="scientific">Polymorphum gilvum (strain LMG 25793 / CGMCC 1.9160 / SL003B-26A1)</name>
    <dbReference type="NCBI Taxonomy" id="991905"/>
    <lineage>
        <taxon>Bacteria</taxon>
        <taxon>Pseudomonadati</taxon>
        <taxon>Pseudomonadota</taxon>
        <taxon>Alphaproteobacteria</taxon>
        <taxon>Rhodobacterales</taxon>
        <taxon>Paracoccaceae</taxon>
        <taxon>Polymorphum</taxon>
    </lineage>
</organism>
<protein>
    <submittedName>
        <fullName evidence="1">Uncharacterized protein</fullName>
    </submittedName>
</protein>
<dbReference type="STRING" id="991905.SL003B_1691"/>